<reference evidence="1" key="2">
    <citation type="submission" date="2023-01" db="EMBL/GenBank/DDBJ databases">
        <authorList>
            <person name="Petersen C."/>
        </authorList>
    </citation>
    <scope>NUCLEOTIDE SEQUENCE</scope>
    <source>
        <strain evidence="1">IBT 17514</strain>
    </source>
</reference>
<evidence type="ECO:0000313" key="2">
    <source>
        <dbReference type="Proteomes" id="UP001215712"/>
    </source>
</evidence>
<dbReference type="Proteomes" id="UP001215712">
    <property type="component" value="Unassembled WGS sequence"/>
</dbReference>
<dbReference type="AlphaFoldDB" id="A0AAD6HBQ2"/>
<proteinExistence type="predicted"/>
<reference evidence="1" key="1">
    <citation type="journal article" date="2023" name="IMA Fungus">
        <title>Comparative genomic study of the Penicillium genus elucidates a diverse pangenome and 15 lateral gene transfer events.</title>
        <authorList>
            <person name="Petersen C."/>
            <person name="Sorensen T."/>
            <person name="Nielsen M.R."/>
            <person name="Sondergaard T.E."/>
            <person name="Sorensen J.L."/>
            <person name="Fitzpatrick D.A."/>
            <person name="Frisvad J.C."/>
            <person name="Nielsen K.L."/>
        </authorList>
    </citation>
    <scope>NUCLEOTIDE SEQUENCE</scope>
    <source>
        <strain evidence="1">IBT 17514</strain>
    </source>
</reference>
<evidence type="ECO:0000313" key="1">
    <source>
        <dbReference type="EMBL" id="KAJ5704070.1"/>
    </source>
</evidence>
<keyword evidence="2" id="KW-1185">Reference proteome</keyword>
<dbReference type="EMBL" id="JAQJAN010000020">
    <property type="protein sequence ID" value="KAJ5704070.1"/>
    <property type="molecule type" value="Genomic_DNA"/>
</dbReference>
<sequence>MWMLCVEGLSPHYLAKNGSGTSQRNQRKKIQDIRERLIPSLGSFLDLIYDPEPGFFYWVERLEMRLCDEDFPHEDNELDGKERFVLIYGTSLDIGPHSFGGVYDQKLHRASFPMTVMNWESIDPEDGHD</sequence>
<name>A0AAD6HBQ2_9EURO</name>
<comment type="caution">
    <text evidence="1">The sequence shown here is derived from an EMBL/GenBank/DDBJ whole genome shotgun (WGS) entry which is preliminary data.</text>
</comment>
<organism evidence="1 2">
    <name type="scientific">Penicillium malachiteum</name>
    <dbReference type="NCBI Taxonomy" id="1324776"/>
    <lineage>
        <taxon>Eukaryota</taxon>
        <taxon>Fungi</taxon>
        <taxon>Dikarya</taxon>
        <taxon>Ascomycota</taxon>
        <taxon>Pezizomycotina</taxon>
        <taxon>Eurotiomycetes</taxon>
        <taxon>Eurotiomycetidae</taxon>
        <taxon>Eurotiales</taxon>
        <taxon>Aspergillaceae</taxon>
        <taxon>Penicillium</taxon>
    </lineage>
</organism>
<protein>
    <submittedName>
        <fullName evidence="1">Uncharacterized protein</fullName>
    </submittedName>
</protein>
<accession>A0AAD6HBQ2</accession>
<gene>
    <name evidence="1" type="ORF">N7493_011208</name>
</gene>